<evidence type="ECO:0000313" key="2">
    <source>
        <dbReference type="Proteomes" id="UP001152795"/>
    </source>
</evidence>
<feature type="non-terminal residue" evidence="1">
    <location>
        <position position="153"/>
    </location>
</feature>
<reference evidence="1" key="1">
    <citation type="submission" date="2020-04" db="EMBL/GenBank/DDBJ databases">
        <authorList>
            <person name="Alioto T."/>
            <person name="Alioto T."/>
            <person name="Gomez Garrido J."/>
        </authorList>
    </citation>
    <scope>NUCLEOTIDE SEQUENCE</scope>
    <source>
        <strain evidence="1">A484AB</strain>
    </source>
</reference>
<proteinExistence type="predicted"/>
<accession>A0A6S7HQH5</accession>
<evidence type="ECO:0000313" key="1">
    <source>
        <dbReference type="EMBL" id="CAB4006679.1"/>
    </source>
</evidence>
<dbReference type="Proteomes" id="UP001152795">
    <property type="component" value="Unassembled WGS sequence"/>
</dbReference>
<dbReference type="AlphaFoldDB" id="A0A6S7HQH5"/>
<dbReference type="OrthoDB" id="5982207at2759"/>
<dbReference type="EMBL" id="CACRXK020005572">
    <property type="protein sequence ID" value="CAB4006679.1"/>
    <property type="molecule type" value="Genomic_DNA"/>
</dbReference>
<protein>
    <submittedName>
        <fullName evidence="1">Uncharacterized protein</fullName>
    </submittedName>
</protein>
<keyword evidence="2" id="KW-1185">Reference proteome</keyword>
<dbReference type="PANTHER" id="PTHR46177:SF1">
    <property type="entry name" value="INTEGRASE CATALYTIC DOMAIN-CONTAINING PROTEIN"/>
    <property type="match status" value="1"/>
</dbReference>
<comment type="caution">
    <text evidence="1">The sequence shown here is derived from an EMBL/GenBank/DDBJ whole genome shotgun (WGS) entry which is preliminary data.</text>
</comment>
<gene>
    <name evidence="1" type="ORF">PACLA_8A076561</name>
</gene>
<name>A0A6S7HQH5_PARCT</name>
<organism evidence="1 2">
    <name type="scientific">Paramuricea clavata</name>
    <name type="common">Red gorgonian</name>
    <name type="synonym">Violescent sea-whip</name>
    <dbReference type="NCBI Taxonomy" id="317549"/>
    <lineage>
        <taxon>Eukaryota</taxon>
        <taxon>Metazoa</taxon>
        <taxon>Cnidaria</taxon>
        <taxon>Anthozoa</taxon>
        <taxon>Octocorallia</taxon>
        <taxon>Malacalcyonacea</taxon>
        <taxon>Plexauridae</taxon>
        <taxon>Paramuricea</taxon>
    </lineage>
</organism>
<dbReference type="PANTHER" id="PTHR46177">
    <property type="entry name" value="INTEGRASE CATALYTIC DOMAIN-CONTAINING PROTEIN"/>
    <property type="match status" value="1"/>
</dbReference>
<sequence>MADAQQEENLIKEYFSKGFEYKEIIEFLTKNHSINMSIATLKRRIKVYGLQRKNADYDIDVITEKIRTILDGPGCIAGYRHVWHTLKLQGISVPRSVVQHLIKQLDPEGVEQRKAHKLRRRTYHNRGPNDVWHCDGYDKLKPFGFPIHACIDG</sequence>